<keyword evidence="5" id="KW-1185">Reference proteome</keyword>
<dbReference type="GeneID" id="13291626"/>
<keyword evidence="2" id="KW-1133">Transmembrane helix</keyword>
<feature type="transmembrane region" description="Helical" evidence="2">
    <location>
        <begin position="118"/>
        <end position="141"/>
    </location>
</feature>
<dbReference type="VEuPathDB" id="FungiDB:LEMA_P063090.1"/>
<dbReference type="PROSITE" id="PS50975">
    <property type="entry name" value="ATP_GRASP"/>
    <property type="match status" value="1"/>
</dbReference>
<dbReference type="AlphaFoldDB" id="E4ZFW3"/>
<name>E4ZFW3_LEPMJ</name>
<evidence type="ECO:0000313" key="5">
    <source>
        <dbReference type="Proteomes" id="UP000002668"/>
    </source>
</evidence>
<keyword evidence="2" id="KW-0472">Membrane</keyword>
<organism evidence="4 5">
    <name type="scientific">Leptosphaeria maculans (strain JN3 / isolate v23.1.3 / race Av1-4-5-6-7-8)</name>
    <name type="common">Blackleg fungus</name>
    <name type="synonym">Phoma lingam</name>
    <dbReference type="NCBI Taxonomy" id="985895"/>
    <lineage>
        <taxon>Eukaryota</taxon>
        <taxon>Fungi</taxon>
        <taxon>Dikarya</taxon>
        <taxon>Ascomycota</taxon>
        <taxon>Pezizomycotina</taxon>
        <taxon>Dothideomycetes</taxon>
        <taxon>Pleosporomycetidae</taxon>
        <taxon>Pleosporales</taxon>
        <taxon>Pleosporineae</taxon>
        <taxon>Leptosphaeriaceae</taxon>
        <taxon>Plenodomus</taxon>
        <taxon>Plenodomus lingam/Leptosphaeria maculans species complex</taxon>
    </lineage>
</organism>
<dbReference type="OMA" id="CNPRTHS"/>
<dbReference type="Proteomes" id="UP000002668">
    <property type="component" value="Genome"/>
</dbReference>
<dbReference type="HOGENOM" id="CLU_026180_1_0_1"/>
<dbReference type="eggNOG" id="ENOG502RZZG">
    <property type="taxonomic scope" value="Eukaryota"/>
</dbReference>
<evidence type="ECO:0000313" key="4">
    <source>
        <dbReference type="EMBL" id="CBX90183.1"/>
    </source>
</evidence>
<dbReference type="SUPFAM" id="SSF56059">
    <property type="entry name" value="Glutathione synthetase ATP-binding domain-like"/>
    <property type="match status" value="1"/>
</dbReference>
<dbReference type="EMBL" id="FP929064">
    <property type="protein sequence ID" value="CBX90183.1"/>
    <property type="molecule type" value="Genomic_DNA"/>
</dbReference>
<dbReference type="Gene3D" id="3.40.50.20">
    <property type="match status" value="1"/>
</dbReference>
<evidence type="ECO:0000256" key="2">
    <source>
        <dbReference type="SAM" id="Phobius"/>
    </source>
</evidence>
<evidence type="ECO:0000256" key="1">
    <source>
        <dbReference type="PROSITE-ProRule" id="PRU00409"/>
    </source>
</evidence>
<dbReference type="Gene3D" id="3.30.470.20">
    <property type="entry name" value="ATP-grasp fold, B domain"/>
    <property type="match status" value="1"/>
</dbReference>
<dbReference type="GO" id="GO:0046872">
    <property type="term" value="F:metal ion binding"/>
    <property type="evidence" value="ECO:0007669"/>
    <property type="project" value="InterPro"/>
</dbReference>
<reference evidence="5" key="1">
    <citation type="journal article" date="2011" name="Nat. Commun.">
        <title>Effector diversification within compartments of the Leptosphaeria maculans genome affected by Repeat-Induced Point mutations.</title>
        <authorList>
            <person name="Rouxel T."/>
            <person name="Grandaubert J."/>
            <person name="Hane J.K."/>
            <person name="Hoede C."/>
            <person name="van de Wouw A.P."/>
            <person name="Couloux A."/>
            <person name="Dominguez V."/>
            <person name="Anthouard V."/>
            <person name="Bally P."/>
            <person name="Bourras S."/>
            <person name="Cozijnsen A.J."/>
            <person name="Ciuffetti L.M."/>
            <person name="Degrave A."/>
            <person name="Dilmaghani A."/>
            <person name="Duret L."/>
            <person name="Fudal I."/>
            <person name="Goodwin S.B."/>
            <person name="Gout L."/>
            <person name="Glaser N."/>
            <person name="Linglin J."/>
            <person name="Kema G.H.J."/>
            <person name="Lapalu N."/>
            <person name="Lawrence C.B."/>
            <person name="May K."/>
            <person name="Meyer M."/>
            <person name="Ollivier B."/>
            <person name="Poulain J."/>
            <person name="Schoch C.L."/>
            <person name="Simon A."/>
            <person name="Spatafora J.W."/>
            <person name="Stachowiak A."/>
            <person name="Turgeon B.G."/>
            <person name="Tyler B.M."/>
            <person name="Vincent D."/>
            <person name="Weissenbach J."/>
            <person name="Amselem J."/>
            <person name="Quesneville H."/>
            <person name="Oliver R.P."/>
            <person name="Wincker P."/>
            <person name="Balesdent M.-H."/>
            <person name="Howlett B.J."/>
        </authorList>
    </citation>
    <scope>NUCLEOTIDE SEQUENCE [LARGE SCALE GENOMIC DNA]</scope>
    <source>
        <strain evidence="5">JN3 / isolate v23.1.3 / race Av1-4-5-6-7-8</strain>
    </source>
</reference>
<dbReference type="InParanoid" id="E4ZFW3"/>
<feature type="domain" description="ATP-grasp" evidence="3">
    <location>
        <begin position="294"/>
        <end position="504"/>
    </location>
</feature>
<sequence length="618" mass="69805">MLAHLDWSNDDVETKTCIPMPEQLAMGKRNRSPSQAGRSGMHCPRDYPAVPVDTGFLPRCESVKKPLEWCETDSPDSRSHVSPLSTTNISNNDTRMIEGMKEVGSKVPFYYQHFWKNVLLLALSVFCAPLSAAVCLISVAATKLHGQRNITFSKEDKQHGAAVQQRKTILVTGVSMTKGLAIARNLSQHTPHRIIGADVSALSPGRFSNAIVKYHRLDSPSGDDVEPYIDSILDVIHSEKVNLWISCSSVVAAVEDGQVVRLAEKQAKSEGRRFEAIQFREDVVEKLHEKDKFIEYIDSLRLPVPESHRCTNPQEALDVLMRELHRTPTKPNSTSSARKSSSALRKQFIMKPIGVDDKARNNMMKLLPFPSTEATTKYIRSLGISEANPFQMQQFIQGKEYCTHALVIRGKVAAFTSCPSLELLMHYEPLPTHSELSKAMLHFTQRVCADGGEKFTGHVSFDFLVQNDQDVKLYPIECNPRAHTAVVLFEQTAEMADAYLSLFNDASSSLPQKSSPPIIFPRTPTHSYYWLGHDIVTLGILPILDTLFHQGSCEDVITGLMALWRHWIYWKDGTFKLEDPWPFFALYHVYWPVRFLESLVRGRKWSRINLSTTKMFLD</sequence>
<dbReference type="InterPro" id="IPR011761">
    <property type="entry name" value="ATP-grasp"/>
</dbReference>
<dbReference type="GO" id="GO:0005524">
    <property type="term" value="F:ATP binding"/>
    <property type="evidence" value="ECO:0007669"/>
    <property type="project" value="UniProtKB-UniRule"/>
</dbReference>
<accession>E4ZFW3</accession>
<keyword evidence="2" id="KW-0812">Transmembrane</keyword>
<dbReference type="STRING" id="985895.E4ZFW3"/>
<protein>
    <recommendedName>
        <fullName evidence="3">ATP-grasp domain-containing protein</fullName>
    </recommendedName>
</protein>
<proteinExistence type="predicted"/>
<gene>
    <name evidence="4" type="ORF">LEMA_P063090.1</name>
</gene>
<dbReference type="OrthoDB" id="186626at2759"/>
<evidence type="ECO:0000259" key="3">
    <source>
        <dbReference type="PROSITE" id="PS50975"/>
    </source>
</evidence>
<keyword evidence="1" id="KW-0547">Nucleotide-binding</keyword>
<keyword evidence="1" id="KW-0067">ATP-binding</keyword>